<evidence type="ECO:0000256" key="3">
    <source>
        <dbReference type="ARBA" id="ARBA00023054"/>
    </source>
</evidence>
<evidence type="ECO:0000313" key="8">
    <source>
        <dbReference type="Proteomes" id="UP000028837"/>
    </source>
</evidence>
<protein>
    <recommendedName>
        <fullName evidence="2">Structural maintenance of chromosomes protein 5</fullName>
    </recommendedName>
</protein>
<reference evidence="7 8" key="1">
    <citation type="submission" date="2014-02" db="EMBL/GenBank/DDBJ databases">
        <authorList>
            <person name="Sibley D."/>
            <person name="Venepally P."/>
            <person name="Karamycheva S."/>
            <person name="Hadjithomas M."/>
            <person name="Khan A."/>
            <person name="Brunk B."/>
            <person name="Roos D."/>
            <person name="Caler E."/>
            <person name="Lorenzi H."/>
        </authorList>
    </citation>
    <scope>NUCLEOTIDE SEQUENCE [LARGE SCALE GENOMIC DNA]</scope>
    <source>
        <strain evidence="7 8">GAB2-2007-GAL-DOM2</strain>
    </source>
</reference>
<dbReference type="VEuPathDB" id="ToxoDB:TGDOM2_216250A"/>
<dbReference type="GO" id="GO:0016887">
    <property type="term" value="F:ATP hydrolysis activity"/>
    <property type="evidence" value="ECO:0007669"/>
    <property type="project" value="InterPro"/>
</dbReference>
<gene>
    <name evidence="7" type="ORF">TGDOM2_216250A</name>
</gene>
<dbReference type="PANTHER" id="PTHR45916:SF1">
    <property type="entry name" value="STRUCTURAL MAINTENANCE OF CHROMOSOMES PROTEIN 5"/>
    <property type="match status" value="1"/>
</dbReference>
<evidence type="ECO:0000259" key="6">
    <source>
        <dbReference type="Pfam" id="PF13476"/>
    </source>
</evidence>
<dbReference type="InterPro" id="IPR027417">
    <property type="entry name" value="P-loop_NTPase"/>
</dbReference>
<keyword evidence="3 4" id="KW-0175">Coiled coil</keyword>
<dbReference type="GO" id="GO:0003697">
    <property type="term" value="F:single-stranded DNA binding"/>
    <property type="evidence" value="ECO:0007669"/>
    <property type="project" value="TreeGrafter"/>
</dbReference>
<evidence type="ECO:0000256" key="4">
    <source>
        <dbReference type="SAM" id="Coils"/>
    </source>
</evidence>
<dbReference type="InterPro" id="IPR038729">
    <property type="entry name" value="Rad50/SbcC_AAA"/>
</dbReference>
<accession>A0A086JDQ4</accession>
<feature type="compositionally biased region" description="Low complexity" evidence="5">
    <location>
        <begin position="1"/>
        <end position="27"/>
    </location>
</feature>
<organism evidence="7 8">
    <name type="scientific">Toxoplasma gondii GAB2-2007-GAL-DOM2</name>
    <dbReference type="NCBI Taxonomy" id="1130820"/>
    <lineage>
        <taxon>Eukaryota</taxon>
        <taxon>Sar</taxon>
        <taxon>Alveolata</taxon>
        <taxon>Apicomplexa</taxon>
        <taxon>Conoidasida</taxon>
        <taxon>Coccidia</taxon>
        <taxon>Eucoccidiorida</taxon>
        <taxon>Eimeriorina</taxon>
        <taxon>Sarcocystidae</taxon>
        <taxon>Toxoplasma</taxon>
    </lineage>
</organism>
<evidence type="ECO:0000256" key="1">
    <source>
        <dbReference type="ARBA" id="ARBA00010171"/>
    </source>
</evidence>
<comment type="caution">
    <text evidence="7">The sequence shown here is derived from an EMBL/GenBank/DDBJ whole genome shotgun (WGS) entry which is preliminary data.</text>
</comment>
<name>A0A086JDQ4_TOXGO</name>
<dbReference type="PANTHER" id="PTHR45916">
    <property type="entry name" value="STRUCTURAL MAINTENANCE OF CHROMOSOMES PROTEIN 5"/>
    <property type="match status" value="1"/>
</dbReference>
<feature type="coiled-coil region" evidence="4">
    <location>
        <begin position="245"/>
        <end position="382"/>
    </location>
</feature>
<evidence type="ECO:0000313" key="7">
    <source>
        <dbReference type="EMBL" id="KFG30272.1"/>
    </source>
</evidence>
<dbReference type="Gene3D" id="3.40.50.300">
    <property type="entry name" value="P-loop containing nucleotide triphosphate hydrolases"/>
    <property type="match status" value="1"/>
</dbReference>
<dbReference type="EMBL" id="AHZU02001649">
    <property type="protein sequence ID" value="KFG30272.1"/>
    <property type="molecule type" value="Genomic_DNA"/>
</dbReference>
<sequence>MSRLSKSPPSSSPRPRSSSSGSSQSVRETGHEPGWESTQAELTARFPFIRDCLPGQLLQLRIENWMAYTGPVEVNFLTGINLLAAPNGAGKSSLLCAMAFGLGYDVSHISRRGSRLRDFIKNGHSACSVSCVLAGRKAGEFVTTRRDLRLSGEQTVSTFYVNGRECGVEARMEFQRRLRLQVDNLICFMPQERVPEFATMRPEDLFTATLRAIDFDLHEAYVGLRDWEAKREETENLLIQGRADLSALDRAVEKLRLEHEELKRLQGCENRRILCEGKILEGRVSAVEQRLEEQERARKETERQVETSKEKLKKVDEKIQEVQHLLRRVSQDRGRVTAQWLQEQASVGAELEDFVADAMADVERLEAEIAALPEKALEWKREKERLAKEFAVRHAVLMRAKAAEEKVSSLNLGVPNQDD</sequence>
<proteinExistence type="inferred from homology"/>
<dbReference type="GO" id="GO:0005634">
    <property type="term" value="C:nucleus"/>
    <property type="evidence" value="ECO:0007669"/>
    <property type="project" value="TreeGrafter"/>
</dbReference>
<comment type="similarity">
    <text evidence="1">Belongs to the SMC family. SMC5 subfamily.</text>
</comment>
<dbReference type="GO" id="GO:0030915">
    <property type="term" value="C:Smc5-Smc6 complex"/>
    <property type="evidence" value="ECO:0007669"/>
    <property type="project" value="TreeGrafter"/>
</dbReference>
<dbReference type="Pfam" id="PF13476">
    <property type="entry name" value="AAA_23"/>
    <property type="match status" value="1"/>
</dbReference>
<evidence type="ECO:0000256" key="5">
    <source>
        <dbReference type="SAM" id="MobiDB-lite"/>
    </source>
</evidence>
<evidence type="ECO:0000256" key="2">
    <source>
        <dbReference type="ARBA" id="ARBA00018687"/>
    </source>
</evidence>
<dbReference type="SUPFAM" id="SSF52540">
    <property type="entry name" value="P-loop containing nucleoside triphosphate hydrolases"/>
    <property type="match status" value="1"/>
</dbReference>
<dbReference type="GO" id="GO:0000724">
    <property type="term" value="P:double-strand break repair via homologous recombination"/>
    <property type="evidence" value="ECO:0007669"/>
    <property type="project" value="TreeGrafter"/>
</dbReference>
<feature type="region of interest" description="Disordered" evidence="5">
    <location>
        <begin position="1"/>
        <end position="37"/>
    </location>
</feature>
<feature type="domain" description="Rad50/SbcC-type AAA" evidence="6">
    <location>
        <begin position="59"/>
        <end position="322"/>
    </location>
</feature>
<dbReference type="Proteomes" id="UP000028837">
    <property type="component" value="Unassembled WGS sequence"/>
</dbReference>
<dbReference type="AlphaFoldDB" id="A0A086JDQ4"/>